<dbReference type="InterPro" id="IPR008271">
    <property type="entry name" value="Ser/Thr_kinase_AS"/>
</dbReference>
<feature type="binding site" evidence="9">
    <location>
        <position position="46"/>
    </location>
    <ligand>
        <name>ATP</name>
        <dbReference type="ChEBI" id="CHEBI:30616"/>
    </ligand>
</feature>
<dbReference type="InterPro" id="IPR027417">
    <property type="entry name" value="P-loop_NTPase"/>
</dbReference>
<dbReference type="PROSITE" id="PS00107">
    <property type="entry name" value="PROTEIN_KINASE_ATP"/>
    <property type="match status" value="1"/>
</dbReference>
<keyword evidence="5 11" id="KW-0418">Kinase</keyword>
<keyword evidence="2" id="KW-0723">Serine/threonine-protein kinase</keyword>
<evidence type="ECO:0000256" key="8">
    <source>
        <dbReference type="ARBA" id="ARBA00048679"/>
    </source>
</evidence>
<gene>
    <name evidence="11" type="ORF">GK047_10720</name>
</gene>
<dbReference type="Pfam" id="PF00069">
    <property type="entry name" value="Pkinase"/>
    <property type="match status" value="1"/>
</dbReference>
<accession>A0A6G3ZW96</accession>
<dbReference type="EMBL" id="JAAIKC010000003">
    <property type="protein sequence ID" value="NEW06483.1"/>
    <property type="molecule type" value="Genomic_DNA"/>
</dbReference>
<evidence type="ECO:0000256" key="7">
    <source>
        <dbReference type="ARBA" id="ARBA00047899"/>
    </source>
</evidence>
<dbReference type="PANTHER" id="PTHR24363">
    <property type="entry name" value="SERINE/THREONINE PROTEIN KINASE"/>
    <property type="match status" value="1"/>
</dbReference>
<comment type="caution">
    <text evidence="11">The sequence shown here is derived from an EMBL/GenBank/DDBJ whole genome shotgun (WGS) entry which is preliminary data.</text>
</comment>
<dbReference type="InterPro" id="IPR017441">
    <property type="entry name" value="Protein_kinase_ATP_BS"/>
</dbReference>
<dbReference type="PANTHER" id="PTHR24363:SF0">
    <property type="entry name" value="SERINE_THREONINE KINASE LIKE DOMAIN CONTAINING 1"/>
    <property type="match status" value="1"/>
</dbReference>
<evidence type="ECO:0000313" key="11">
    <source>
        <dbReference type="EMBL" id="NEW06483.1"/>
    </source>
</evidence>
<evidence type="ECO:0000256" key="9">
    <source>
        <dbReference type="PROSITE-ProRule" id="PRU10141"/>
    </source>
</evidence>
<reference evidence="11" key="1">
    <citation type="submission" date="2020-02" db="EMBL/GenBank/DDBJ databases">
        <authorList>
            <person name="Shen X.-R."/>
            <person name="Zhang Y.-X."/>
        </authorList>
    </citation>
    <scope>NUCLEOTIDE SEQUENCE</scope>
    <source>
        <strain evidence="11">SYP-B3998</strain>
    </source>
</reference>
<evidence type="ECO:0000259" key="10">
    <source>
        <dbReference type="PROSITE" id="PS50011"/>
    </source>
</evidence>
<dbReference type="InterPro" id="IPR011009">
    <property type="entry name" value="Kinase-like_dom_sf"/>
</dbReference>
<comment type="catalytic activity">
    <reaction evidence="7">
        <text>L-threonyl-[protein] + ATP = O-phospho-L-threonyl-[protein] + ADP + H(+)</text>
        <dbReference type="Rhea" id="RHEA:46608"/>
        <dbReference type="Rhea" id="RHEA-COMP:11060"/>
        <dbReference type="Rhea" id="RHEA-COMP:11605"/>
        <dbReference type="ChEBI" id="CHEBI:15378"/>
        <dbReference type="ChEBI" id="CHEBI:30013"/>
        <dbReference type="ChEBI" id="CHEBI:30616"/>
        <dbReference type="ChEBI" id="CHEBI:61977"/>
        <dbReference type="ChEBI" id="CHEBI:456216"/>
        <dbReference type="EC" id="2.7.11.1"/>
    </reaction>
</comment>
<organism evidence="11">
    <name type="scientific">Paenibacillus sp. SYP-B3998</name>
    <dbReference type="NCBI Taxonomy" id="2678564"/>
    <lineage>
        <taxon>Bacteria</taxon>
        <taxon>Bacillati</taxon>
        <taxon>Bacillota</taxon>
        <taxon>Bacilli</taxon>
        <taxon>Bacillales</taxon>
        <taxon>Paenibacillaceae</taxon>
        <taxon>Paenibacillus</taxon>
    </lineage>
</organism>
<evidence type="ECO:0000256" key="1">
    <source>
        <dbReference type="ARBA" id="ARBA00012513"/>
    </source>
</evidence>
<keyword evidence="3" id="KW-0808">Transferase</keyword>
<dbReference type="SUPFAM" id="SSF56112">
    <property type="entry name" value="Protein kinase-like (PK-like)"/>
    <property type="match status" value="1"/>
</dbReference>
<sequence length="549" mass="61961">MNNKQHLIGSTIGGRYWIHSLLGQGGMGHVYLAEDMKLKGKKWAVKACLPFEADPALFLEEAEMLAKLQHPQLPQLVDYFTTYDGSCYLVMDYIQGPTLQDLFEEKGRELPVSKIVNIALQLCDLFHYLHTFQPQAIIYRDLKPANVMLSELDQVRLIDFGVARHYTLGKSSDTMPIGTVGFAAPEQFLGLQTDVRTDLFTLGAMLYYLLSGGQYASMSQQPLKHFRKGLPDALTTTIQLLLNEQPQERCQSAMEVKHRLRAIQSEINDQGSMKSLQQGHQTAVRTIPDKLIVVGGLFAGVGSTFTAISLARMLHARQIPNALVEHPKIEPDLYMLLYGDHQAPEGYRFASECLIDSTPFDGMLWTSGFTSWLPLNPEGFREPWLPADSFKLLYAIKAPIVILDVSTQWEEQTIQELCHSADEIVVVLDASPGKCNRPSARAKLEQLESYRKRGKRVHYVANRSTFAQLNREWIDSLPVPPIGTIPEIPYEEVMRAIWKGDCIQDHPQILARLEESLAQVMHAILPGNNHRLSNNSRARTFFSRFKKQG</sequence>
<dbReference type="AlphaFoldDB" id="A0A6G3ZW96"/>
<feature type="domain" description="Protein kinase" evidence="10">
    <location>
        <begin position="16"/>
        <end position="261"/>
    </location>
</feature>
<dbReference type="RefSeq" id="WP_163945586.1">
    <property type="nucleotide sequence ID" value="NZ_JAAIKC010000003.1"/>
</dbReference>
<dbReference type="Gene3D" id="3.30.200.20">
    <property type="entry name" value="Phosphorylase Kinase, domain 1"/>
    <property type="match status" value="1"/>
</dbReference>
<dbReference type="PROSITE" id="PS50011">
    <property type="entry name" value="PROTEIN_KINASE_DOM"/>
    <property type="match status" value="1"/>
</dbReference>
<protein>
    <recommendedName>
        <fullName evidence="1">non-specific serine/threonine protein kinase</fullName>
        <ecNumber evidence="1">2.7.11.1</ecNumber>
    </recommendedName>
</protein>
<dbReference type="Gene3D" id="1.10.510.10">
    <property type="entry name" value="Transferase(Phosphotransferase) domain 1"/>
    <property type="match status" value="1"/>
</dbReference>
<dbReference type="Gene3D" id="3.40.50.300">
    <property type="entry name" value="P-loop containing nucleotide triphosphate hydrolases"/>
    <property type="match status" value="1"/>
</dbReference>
<dbReference type="SUPFAM" id="SSF52540">
    <property type="entry name" value="P-loop containing nucleoside triphosphate hydrolases"/>
    <property type="match status" value="1"/>
</dbReference>
<comment type="catalytic activity">
    <reaction evidence="8">
        <text>L-seryl-[protein] + ATP = O-phospho-L-seryl-[protein] + ADP + H(+)</text>
        <dbReference type="Rhea" id="RHEA:17989"/>
        <dbReference type="Rhea" id="RHEA-COMP:9863"/>
        <dbReference type="Rhea" id="RHEA-COMP:11604"/>
        <dbReference type="ChEBI" id="CHEBI:15378"/>
        <dbReference type="ChEBI" id="CHEBI:29999"/>
        <dbReference type="ChEBI" id="CHEBI:30616"/>
        <dbReference type="ChEBI" id="CHEBI:83421"/>
        <dbReference type="ChEBI" id="CHEBI:456216"/>
        <dbReference type="EC" id="2.7.11.1"/>
    </reaction>
</comment>
<dbReference type="InterPro" id="IPR000719">
    <property type="entry name" value="Prot_kinase_dom"/>
</dbReference>
<evidence type="ECO:0000256" key="5">
    <source>
        <dbReference type="ARBA" id="ARBA00022777"/>
    </source>
</evidence>
<evidence type="ECO:0000256" key="2">
    <source>
        <dbReference type="ARBA" id="ARBA00022527"/>
    </source>
</evidence>
<evidence type="ECO:0000256" key="3">
    <source>
        <dbReference type="ARBA" id="ARBA00022679"/>
    </source>
</evidence>
<name>A0A6G3ZW96_9BACL</name>
<dbReference type="PROSITE" id="PS00108">
    <property type="entry name" value="PROTEIN_KINASE_ST"/>
    <property type="match status" value="1"/>
</dbReference>
<dbReference type="SMART" id="SM00220">
    <property type="entry name" value="S_TKc"/>
    <property type="match status" value="1"/>
</dbReference>
<dbReference type="GO" id="GO:0004674">
    <property type="term" value="F:protein serine/threonine kinase activity"/>
    <property type="evidence" value="ECO:0007669"/>
    <property type="project" value="UniProtKB-KW"/>
</dbReference>
<evidence type="ECO:0000256" key="6">
    <source>
        <dbReference type="ARBA" id="ARBA00022840"/>
    </source>
</evidence>
<dbReference type="EC" id="2.7.11.1" evidence="1"/>
<evidence type="ECO:0000256" key="4">
    <source>
        <dbReference type="ARBA" id="ARBA00022741"/>
    </source>
</evidence>
<proteinExistence type="predicted"/>
<dbReference type="GO" id="GO:0005524">
    <property type="term" value="F:ATP binding"/>
    <property type="evidence" value="ECO:0007669"/>
    <property type="project" value="UniProtKB-UniRule"/>
</dbReference>
<dbReference type="CDD" id="cd14014">
    <property type="entry name" value="STKc_PknB_like"/>
    <property type="match status" value="1"/>
</dbReference>
<keyword evidence="6 9" id="KW-0067">ATP-binding</keyword>
<keyword evidence="4 9" id="KW-0547">Nucleotide-binding</keyword>